<gene>
    <name evidence="1" type="ordered locus">Spica_1645</name>
</gene>
<dbReference type="KEGG" id="scd:Spica_1645"/>
<dbReference type="AlphaFoldDB" id="F8F0T1"/>
<dbReference type="OrthoDB" id="371160at2"/>
<reference evidence="2" key="1">
    <citation type="journal article" date="2013" name="Stand. Genomic Sci.">
        <title>Genome sequence of the thermophilic fresh-water bacterium Spirochaeta caldaria type strain (H1(T)), reclassification of Spirochaeta caldaria, Spirochaeta stenostrepta, and Spirochaeta zuelzerae in the genus Treponema as Treponema caldaria comb. nov., Treponema stenostrepta comb. nov., and Treponema zuelzerae comb. nov., and emendation of the genus Treponema.</title>
        <authorList>
            <person name="Abt B."/>
            <person name="Goker M."/>
            <person name="Scheuner C."/>
            <person name="Han C."/>
            <person name="Lu M."/>
            <person name="Misra M."/>
            <person name="Lapidus A."/>
            <person name="Nolan M."/>
            <person name="Lucas S."/>
            <person name="Hammon N."/>
            <person name="Deshpande S."/>
            <person name="Cheng J.F."/>
            <person name="Tapia R."/>
            <person name="Goodwin L.A."/>
            <person name="Pitluck S."/>
            <person name="Liolios K."/>
            <person name="Pagani I."/>
            <person name="Ivanova N."/>
            <person name="Mavromatis K."/>
            <person name="Mikhailova N."/>
            <person name="Huntemann M."/>
            <person name="Pati A."/>
            <person name="Chen A."/>
            <person name="Palaniappan K."/>
            <person name="Land M."/>
            <person name="Hauser L."/>
            <person name="Jeffries C.D."/>
            <person name="Rohde M."/>
            <person name="Spring S."/>
            <person name="Gronow S."/>
            <person name="Detter J.C."/>
            <person name="Bristow J."/>
            <person name="Eisen J.A."/>
            <person name="Markowitz V."/>
            <person name="Hugenholtz P."/>
            <person name="Kyrpides N.C."/>
            <person name="Woyke T."/>
            <person name="Klenk H.P."/>
        </authorList>
    </citation>
    <scope>NUCLEOTIDE SEQUENCE</scope>
    <source>
        <strain evidence="2">ATCC 51460 / DSM 7334 / H1</strain>
    </source>
</reference>
<organism evidence="1 2">
    <name type="scientific">Gracilinema caldarium (strain ATCC 51460 / DSM 7334 / H1)</name>
    <name type="common">Treponema caldarium</name>
    <dbReference type="NCBI Taxonomy" id="744872"/>
    <lineage>
        <taxon>Bacteria</taxon>
        <taxon>Pseudomonadati</taxon>
        <taxon>Spirochaetota</taxon>
        <taxon>Spirochaetia</taxon>
        <taxon>Spirochaetales</taxon>
        <taxon>Breznakiellaceae</taxon>
        <taxon>Gracilinema</taxon>
    </lineage>
</organism>
<dbReference type="STRING" id="744872.Spica_1645"/>
<sequence>MKDDVQGHNSLDQAFIDRLHHVYGIDPSMAARLMEEFVIYCNQTVEEWVRSRHYHLQRQGYKNEVIYDIIALELKDRRFASEPLSIRQIRRLIYG</sequence>
<name>F8F0T1_GRAC1</name>
<accession>F8F0T1</accession>
<dbReference type="eggNOG" id="ENOG50330MG">
    <property type="taxonomic scope" value="Bacteria"/>
</dbReference>
<dbReference type="RefSeq" id="WP_013969097.1">
    <property type="nucleotide sequence ID" value="NC_015732.1"/>
</dbReference>
<evidence type="ECO:0000313" key="1">
    <source>
        <dbReference type="EMBL" id="AEJ19788.1"/>
    </source>
</evidence>
<evidence type="ECO:0000313" key="2">
    <source>
        <dbReference type="Proteomes" id="UP000000503"/>
    </source>
</evidence>
<keyword evidence="2" id="KW-1185">Reference proteome</keyword>
<protein>
    <submittedName>
        <fullName evidence="1">Uncharacterized protein</fullName>
    </submittedName>
</protein>
<dbReference type="HOGENOM" id="CLU_187749_0_0_12"/>
<dbReference type="Proteomes" id="UP000000503">
    <property type="component" value="Chromosome"/>
</dbReference>
<proteinExistence type="predicted"/>
<dbReference type="EMBL" id="CP002868">
    <property type="protein sequence ID" value="AEJ19788.1"/>
    <property type="molecule type" value="Genomic_DNA"/>
</dbReference>